<evidence type="ECO:0000313" key="3">
    <source>
        <dbReference type="Proteomes" id="UP000824139"/>
    </source>
</evidence>
<dbReference type="AlphaFoldDB" id="A0A9D1K392"/>
<proteinExistence type="predicted"/>
<feature type="transmembrane region" description="Helical" evidence="1">
    <location>
        <begin position="53"/>
        <end position="71"/>
    </location>
</feature>
<dbReference type="EMBL" id="DVJO01000078">
    <property type="protein sequence ID" value="HIS82690.1"/>
    <property type="molecule type" value="Genomic_DNA"/>
</dbReference>
<reference evidence="2" key="2">
    <citation type="journal article" date="2021" name="PeerJ">
        <title>Extensive microbial diversity within the chicken gut microbiome revealed by metagenomics and culture.</title>
        <authorList>
            <person name="Gilroy R."/>
            <person name="Ravi A."/>
            <person name="Getino M."/>
            <person name="Pursley I."/>
            <person name="Horton D.L."/>
            <person name="Alikhan N.F."/>
            <person name="Baker D."/>
            <person name="Gharbi K."/>
            <person name="Hall N."/>
            <person name="Watson M."/>
            <person name="Adriaenssens E.M."/>
            <person name="Foster-Nyarko E."/>
            <person name="Jarju S."/>
            <person name="Secka A."/>
            <person name="Antonio M."/>
            <person name="Oren A."/>
            <person name="Chaudhuri R.R."/>
            <person name="La Ragione R."/>
            <person name="Hildebrand F."/>
            <person name="Pallen M.J."/>
        </authorList>
    </citation>
    <scope>NUCLEOTIDE SEQUENCE</scope>
    <source>
        <strain evidence="2">CHK152-2994</strain>
    </source>
</reference>
<keyword evidence="1" id="KW-1133">Transmembrane helix</keyword>
<evidence type="ECO:0000256" key="1">
    <source>
        <dbReference type="SAM" id="Phobius"/>
    </source>
</evidence>
<gene>
    <name evidence="2" type="ORF">IAD41_03690</name>
</gene>
<sequence>MVFKLTDKRLTMNVSKINVLNVNKTGVSLFRGDTPVSENDKKDNSKTTNATKFLYGAGIVSAGILAAALAARAGLFSKKAANAVNNSQTPVKKRVPSPEIIVEEKVIPLDPPREERLKAREVVPEKLQYFINYSKYGKAKTEGQKAAFFTNCMNRINNMSYEEQFDEFQGFLKFIKTLEPESVKNKILFTLGRFKRDNNERFAKEALDFAKENPAYKNTILSNLVAYETDGNFARELAGTWFHKTDNLAKRYDKHVDDLIKIRKLLTATGLKSDERTRLKNRQDWINIGYHSPNTYMLGFQYSERAPEIRKAAFEYDIMHGLSKDEAASLIDQLKAADTAITHKTIEELSENLQTHGVPKDRAASLINQLNGETAQLRQKEIEYLQGFSTDDVSKEKQEELRGLLEKLYSDDALPASYKELAGYGISKDEAKLMVRQLNSQITVSETQKTYGMTLDEMIEKINKAVI</sequence>
<dbReference type="Proteomes" id="UP000824139">
    <property type="component" value="Unassembled WGS sequence"/>
</dbReference>
<protein>
    <submittedName>
        <fullName evidence="2">Uncharacterized protein</fullName>
    </submittedName>
</protein>
<accession>A0A9D1K392</accession>
<comment type="caution">
    <text evidence="2">The sequence shown here is derived from an EMBL/GenBank/DDBJ whole genome shotgun (WGS) entry which is preliminary data.</text>
</comment>
<evidence type="ECO:0000313" key="2">
    <source>
        <dbReference type="EMBL" id="HIS82690.1"/>
    </source>
</evidence>
<keyword evidence="1" id="KW-0472">Membrane</keyword>
<reference evidence="2" key="1">
    <citation type="submission" date="2020-10" db="EMBL/GenBank/DDBJ databases">
        <authorList>
            <person name="Gilroy R."/>
        </authorList>
    </citation>
    <scope>NUCLEOTIDE SEQUENCE</scope>
    <source>
        <strain evidence="2">CHK152-2994</strain>
    </source>
</reference>
<organism evidence="2 3">
    <name type="scientific">Candidatus Scatenecus faecavium</name>
    <dbReference type="NCBI Taxonomy" id="2840915"/>
    <lineage>
        <taxon>Bacteria</taxon>
        <taxon>Candidatus Scatenecus</taxon>
    </lineage>
</organism>
<keyword evidence="1" id="KW-0812">Transmembrane</keyword>
<name>A0A9D1K392_9BACT</name>